<dbReference type="InterPro" id="IPR008909">
    <property type="entry name" value="DALR_anticod-bd"/>
</dbReference>
<dbReference type="RefSeq" id="WP_110129914.1">
    <property type="nucleotide sequence ID" value="NZ_QHJQ01000002.1"/>
</dbReference>
<keyword evidence="5 11" id="KW-0436">Ligase</keyword>
<dbReference type="PANTHER" id="PTHR11956:SF5">
    <property type="entry name" value="ARGININE--TRNA LIGASE, CYTOPLASMIC"/>
    <property type="match status" value="1"/>
</dbReference>
<dbReference type="Gene3D" id="3.40.50.620">
    <property type="entry name" value="HUPs"/>
    <property type="match status" value="1"/>
</dbReference>
<dbReference type="SMART" id="SM00836">
    <property type="entry name" value="DALR_1"/>
    <property type="match status" value="1"/>
</dbReference>
<comment type="caution">
    <text evidence="11">Lacks conserved residue(s) required for the propagation of feature annotation.</text>
</comment>
<comment type="similarity">
    <text evidence="2 11 12">Belongs to the class-I aminoacyl-tRNA synthetase family.</text>
</comment>
<evidence type="ECO:0000259" key="14">
    <source>
        <dbReference type="SMART" id="SM01016"/>
    </source>
</evidence>
<feature type="domain" description="Arginyl tRNA synthetase N-terminal" evidence="14">
    <location>
        <begin position="8"/>
        <end position="95"/>
    </location>
</feature>
<proteinExistence type="inferred from homology"/>
<dbReference type="FunFam" id="1.10.730.10:FF:000006">
    <property type="entry name" value="Arginyl-tRNA synthetase 2, mitochondrial"/>
    <property type="match status" value="1"/>
</dbReference>
<dbReference type="GO" id="GO:0004814">
    <property type="term" value="F:arginine-tRNA ligase activity"/>
    <property type="evidence" value="ECO:0007669"/>
    <property type="project" value="UniProtKB-UniRule"/>
</dbReference>
<comment type="caution">
    <text evidence="15">The sequence shown here is derived from an EMBL/GenBank/DDBJ whole genome shotgun (WGS) entry which is preliminary data.</text>
</comment>
<dbReference type="Gene3D" id="3.30.1360.70">
    <property type="entry name" value="Arginyl tRNA synthetase N-terminal domain"/>
    <property type="match status" value="1"/>
</dbReference>
<dbReference type="SUPFAM" id="SSF55190">
    <property type="entry name" value="Arginyl-tRNA synthetase (ArgRS), N-terminal 'additional' domain"/>
    <property type="match status" value="1"/>
</dbReference>
<dbReference type="InterPro" id="IPR009080">
    <property type="entry name" value="tRNAsynth_Ia_anticodon-bd"/>
</dbReference>
<evidence type="ECO:0000256" key="5">
    <source>
        <dbReference type="ARBA" id="ARBA00022598"/>
    </source>
</evidence>
<evidence type="ECO:0000256" key="7">
    <source>
        <dbReference type="ARBA" id="ARBA00022840"/>
    </source>
</evidence>
<dbReference type="FunCoup" id="A0A317ZIW5">
    <property type="interactions" value="466"/>
</dbReference>
<dbReference type="Pfam" id="PF03485">
    <property type="entry name" value="Arg_tRNA_synt_N"/>
    <property type="match status" value="1"/>
</dbReference>
<dbReference type="FunFam" id="3.40.50.620:FF:000116">
    <property type="entry name" value="Arginine--tRNA ligase"/>
    <property type="match status" value="1"/>
</dbReference>
<comment type="subunit">
    <text evidence="3 11">Monomer.</text>
</comment>
<dbReference type="Gene3D" id="1.10.730.10">
    <property type="entry name" value="Isoleucyl-tRNA Synthetase, Domain 1"/>
    <property type="match status" value="1"/>
</dbReference>
<evidence type="ECO:0000256" key="1">
    <source>
        <dbReference type="ARBA" id="ARBA00004496"/>
    </source>
</evidence>
<dbReference type="AlphaFoldDB" id="A0A317ZIW5"/>
<dbReference type="NCBIfam" id="TIGR00456">
    <property type="entry name" value="argS"/>
    <property type="match status" value="1"/>
</dbReference>
<keyword evidence="4 11" id="KW-0963">Cytoplasm</keyword>
<evidence type="ECO:0000256" key="9">
    <source>
        <dbReference type="ARBA" id="ARBA00023146"/>
    </source>
</evidence>
<dbReference type="PANTHER" id="PTHR11956">
    <property type="entry name" value="ARGINYL-TRNA SYNTHETASE"/>
    <property type="match status" value="1"/>
</dbReference>
<keyword evidence="6 11" id="KW-0547">Nucleotide-binding</keyword>
<dbReference type="Proteomes" id="UP000247099">
    <property type="component" value="Unassembled WGS sequence"/>
</dbReference>
<gene>
    <name evidence="11" type="primary">argS</name>
    <name evidence="15" type="ORF">DDZ13_02810</name>
</gene>
<dbReference type="EC" id="6.1.1.19" evidence="11"/>
<dbReference type="GO" id="GO:0005524">
    <property type="term" value="F:ATP binding"/>
    <property type="evidence" value="ECO:0007669"/>
    <property type="project" value="UniProtKB-UniRule"/>
</dbReference>
<dbReference type="OrthoDB" id="9805987at2"/>
<dbReference type="SUPFAM" id="SSF47323">
    <property type="entry name" value="Anticodon-binding domain of a subclass of class I aminoacyl-tRNA synthetases"/>
    <property type="match status" value="1"/>
</dbReference>
<keyword evidence="7 11" id="KW-0067">ATP-binding</keyword>
<accession>A0A317ZIW5</accession>
<dbReference type="CDD" id="cd07956">
    <property type="entry name" value="Anticodon_Ia_Arg"/>
    <property type="match status" value="1"/>
</dbReference>
<dbReference type="InParanoid" id="A0A317ZIW5"/>
<dbReference type="GO" id="GO:0006420">
    <property type="term" value="P:arginyl-tRNA aminoacylation"/>
    <property type="evidence" value="ECO:0007669"/>
    <property type="project" value="UniProtKB-UniRule"/>
</dbReference>
<protein>
    <recommendedName>
        <fullName evidence="11">Arginine--tRNA ligase</fullName>
        <ecNumber evidence="11">6.1.1.19</ecNumber>
    </recommendedName>
    <alternativeName>
        <fullName evidence="11">Arginyl-tRNA synthetase</fullName>
        <shortName evidence="11">ArgRS</shortName>
    </alternativeName>
</protein>
<dbReference type="SUPFAM" id="SSF52374">
    <property type="entry name" value="Nucleotidylyl transferase"/>
    <property type="match status" value="1"/>
</dbReference>
<feature type="domain" description="DALR anticodon binding" evidence="13">
    <location>
        <begin position="477"/>
        <end position="593"/>
    </location>
</feature>
<keyword evidence="8 11" id="KW-0648">Protein biosynthesis</keyword>
<evidence type="ECO:0000256" key="10">
    <source>
        <dbReference type="ARBA" id="ARBA00049339"/>
    </source>
</evidence>
<comment type="subcellular location">
    <subcellularLocation>
        <location evidence="1 11">Cytoplasm</location>
    </subcellularLocation>
</comment>
<dbReference type="SMART" id="SM01016">
    <property type="entry name" value="Arg_tRNA_synt_N"/>
    <property type="match status" value="1"/>
</dbReference>
<keyword evidence="16" id="KW-1185">Reference proteome</keyword>
<reference evidence="15 16" key="1">
    <citation type="submission" date="2018-05" db="EMBL/GenBank/DDBJ databases">
        <title>Coraliomargarita sinensis sp. nov., isolated from a marine solar saltern.</title>
        <authorList>
            <person name="Zhou L.Y."/>
        </authorList>
    </citation>
    <scope>NUCLEOTIDE SEQUENCE [LARGE SCALE GENOMIC DNA]</scope>
    <source>
        <strain evidence="15 16">WN38</strain>
    </source>
</reference>
<evidence type="ECO:0000256" key="3">
    <source>
        <dbReference type="ARBA" id="ARBA00011245"/>
    </source>
</evidence>
<dbReference type="InterPro" id="IPR001278">
    <property type="entry name" value="Arg-tRNA-ligase"/>
</dbReference>
<dbReference type="InterPro" id="IPR036695">
    <property type="entry name" value="Arg-tRNA-synth_N_sf"/>
</dbReference>
<organism evidence="15 16">
    <name type="scientific">Coraliomargarita sinensis</name>
    <dbReference type="NCBI Taxonomy" id="2174842"/>
    <lineage>
        <taxon>Bacteria</taxon>
        <taxon>Pseudomonadati</taxon>
        <taxon>Verrucomicrobiota</taxon>
        <taxon>Opitutia</taxon>
        <taxon>Puniceicoccales</taxon>
        <taxon>Coraliomargaritaceae</taxon>
        <taxon>Coraliomargarita</taxon>
    </lineage>
</organism>
<dbReference type="GO" id="GO:0005737">
    <property type="term" value="C:cytoplasm"/>
    <property type="evidence" value="ECO:0007669"/>
    <property type="project" value="UniProtKB-SubCell"/>
</dbReference>
<dbReference type="PRINTS" id="PR01038">
    <property type="entry name" value="TRNASYNTHARG"/>
</dbReference>
<comment type="catalytic activity">
    <reaction evidence="10 11">
        <text>tRNA(Arg) + L-arginine + ATP = L-arginyl-tRNA(Arg) + AMP + diphosphate</text>
        <dbReference type="Rhea" id="RHEA:20301"/>
        <dbReference type="Rhea" id="RHEA-COMP:9658"/>
        <dbReference type="Rhea" id="RHEA-COMP:9673"/>
        <dbReference type="ChEBI" id="CHEBI:30616"/>
        <dbReference type="ChEBI" id="CHEBI:32682"/>
        <dbReference type="ChEBI" id="CHEBI:33019"/>
        <dbReference type="ChEBI" id="CHEBI:78442"/>
        <dbReference type="ChEBI" id="CHEBI:78513"/>
        <dbReference type="ChEBI" id="CHEBI:456215"/>
        <dbReference type="EC" id="6.1.1.19"/>
    </reaction>
</comment>
<evidence type="ECO:0000256" key="12">
    <source>
        <dbReference type="RuleBase" id="RU363038"/>
    </source>
</evidence>
<dbReference type="InterPro" id="IPR014729">
    <property type="entry name" value="Rossmann-like_a/b/a_fold"/>
</dbReference>
<evidence type="ECO:0000256" key="11">
    <source>
        <dbReference type="HAMAP-Rule" id="MF_00123"/>
    </source>
</evidence>
<dbReference type="Pfam" id="PF05746">
    <property type="entry name" value="DALR_1"/>
    <property type="match status" value="1"/>
</dbReference>
<sequence length="593" mass="67094">MQVWFNPSLVIDQHVRSIAAELEDFGPEFDPVVRPADPKFGDFQVNGVLGHAKRQKANPRELGQKLIDALLASGVFDPEMVELSLAGPGFINFKLSSAFLWQWLQAYSTPDDYQSGARELKHGRKVVIDYPSANTAKQAHIGHLRPMVIGEAIARLLDFCGADTIRDNHIGDWGTNFGTLIMKIKRDNIDLDTLEGESALATLDQLYKDGSALEKEQPELRDVSRDELVKLQNGDPDNTALWQQIVDISMAAFDKLFEQMGVHVDMALGESFYRDKVERIYEELTDAGLAEESEGALVVWHDEVKKFARDNERPYPFNIRKKDGASNYATTDLATILYRVEEFKADEVIYLTDARQQDHFQQLFLTTEKWFKAKGYPLPEMSHVWWGTILGEDKKPFKTKSGESIKLQALLDEARERAYSVVTEKNADLSEDERRDIADAVGIGALKYADLCSNRTQDYVFDWNRMLSFEGNTAPYLLYAVARINSIFRKGGASPEDSFAEASPLETEPEHALARKLMGFVNALELTLNDLRPHFLCTYLYELASAYSSFNNADRVLVDEPEIKARRLLLCARTRTVLKTGLELLGIRTLEKM</sequence>
<dbReference type="HAMAP" id="MF_00123">
    <property type="entry name" value="Arg_tRNA_synth"/>
    <property type="match status" value="1"/>
</dbReference>
<dbReference type="InterPro" id="IPR005148">
    <property type="entry name" value="Arg-tRNA-synth_N"/>
</dbReference>
<evidence type="ECO:0000313" key="15">
    <source>
        <dbReference type="EMBL" id="PXA04912.1"/>
    </source>
</evidence>
<evidence type="ECO:0000256" key="2">
    <source>
        <dbReference type="ARBA" id="ARBA00005594"/>
    </source>
</evidence>
<evidence type="ECO:0000256" key="8">
    <source>
        <dbReference type="ARBA" id="ARBA00022917"/>
    </source>
</evidence>
<dbReference type="EMBL" id="QHJQ01000002">
    <property type="protein sequence ID" value="PXA04912.1"/>
    <property type="molecule type" value="Genomic_DNA"/>
</dbReference>
<evidence type="ECO:0000259" key="13">
    <source>
        <dbReference type="SMART" id="SM00836"/>
    </source>
</evidence>
<evidence type="ECO:0000256" key="4">
    <source>
        <dbReference type="ARBA" id="ARBA00022490"/>
    </source>
</evidence>
<evidence type="ECO:0000313" key="16">
    <source>
        <dbReference type="Proteomes" id="UP000247099"/>
    </source>
</evidence>
<dbReference type="InterPro" id="IPR035684">
    <property type="entry name" value="ArgRS_core"/>
</dbReference>
<name>A0A317ZIW5_9BACT</name>
<evidence type="ECO:0000256" key="6">
    <source>
        <dbReference type="ARBA" id="ARBA00022741"/>
    </source>
</evidence>
<dbReference type="Pfam" id="PF00750">
    <property type="entry name" value="tRNA-synt_1d"/>
    <property type="match status" value="1"/>
</dbReference>
<keyword evidence="9 11" id="KW-0030">Aminoacyl-tRNA synthetase</keyword>